<dbReference type="GeneID" id="37063974"/>
<organism evidence="16 17">
    <name type="scientific">Aspergillus heteromorphus CBS 117.55</name>
    <dbReference type="NCBI Taxonomy" id="1448321"/>
    <lineage>
        <taxon>Eukaryota</taxon>
        <taxon>Fungi</taxon>
        <taxon>Dikarya</taxon>
        <taxon>Ascomycota</taxon>
        <taxon>Pezizomycotina</taxon>
        <taxon>Eurotiomycetes</taxon>
        <taxon>Eurotiomycetidae</taxon>
        <taxon>Eurotiales</taxon>
        <taxon>Aspergillaceae</taxon>
        <taxon>Aspergillus</taxon>
        <taxon>Aspergillus subgen. Circumdati</taxon>
    </lineage>
</organism>
<keyword evidence="7" id="KW-0732">Signal</keyword>
<comment type="subcellular location">
    <subcellularLocation>
        <location evidence="2">Secreted</location>
    </subcellularLocation>
</comment>
<dbReference type="InterPro" id="IPR036881">
    <property type="entry name" value="Glyco_hydro_3_C_sf"/>
</dbReference>
<dbReference type="GO" id="GO:0030245">
    <property type="term" value="P:cellulose catabolic process"/>
    <property type="evidence" value="ECO:0007669"/>
    <property type="project" value="UniProtKB-KW"/>
</dbReference>
<comment type="caution">
    <text evidence="16">The sequence shown here is derived from an EMBL/GenBank/DDBJ whole genome shotgun (WGS) entry which is preliminary data.</text>
</comment>
<dbReference type="SUPFAM" id="SSF52279">
    <property type="entry name" value="Beta-D-glucan exohydrolase, C-terminal domain"/>
    <property type="match status" value="1"/>
</dbReference>
<evidence type="ECO:0000256" key="14">
    <source>
        <dbReference type="ARBA" id="ARBA00024983"/>
    </source>
</evidence>
<dbReference type="EC" id="3.2.1.21" evidence="5"/>
<evidence type="ECO:0000259" key="15">
    <source>
        <dbReference type="SMART" id="SM01217"/>
    </source>
</evidence>
<dbReference type="VEuPathDB" id="FungiDB:BO70DRAFT_351303"/>
<keyword evidence="12" id="KW-0326">Glycosidase</keyword>
<dbReference type="FunFam" id="2.60.40.10:FF:000757">
    <property type="entry name" value="Beta-glucosidase G"/>
    <property type="match status" value="1"/>
</dbReference>
<evidence type="ECO:0000256" key="12">
    <source>
        <dbReference type="ARBA" id="ARBA00023295"/>
    </source>
</evidence>
<reference evidence="16 17" key="1">
    <citation type="submission" date="2016-12" db="EMBL/GenBank/DDBJ databases">
        <title>The genomes of Aspergillus section Nigri reveals drivers in fungal speciation.</title>
        <authorList>
            <consortium name="DOE Joint Genome Institute"/>
            <person name="Vesth T.C."/>
            <person name="Nybo J."/>
            <person name="Theobald S."/>
            <person name="Brandl J."/>
            <person name="Frisvad J.C."/>
            <person name="Nielsen K.F."/>
            <person name="Lyhne E.K."/>
            <person name="Kogle M.E."/>
            <person name="Kuo A."/>
            <person name="Riley R."/>
            <person name="Clum A."/>
            <person name="Nolan M."/>
            <person name="Lipzen A."/>
            <person name="Salamov A."/>
            <person name="Henrissat B."/>
            <person name="Wiebenga A."/>
            <person name="De Vries R.P."/>
            <person name="Grigoriev I.V."/>
            <person name="Mortensen U.H."/>
            <person name="Andersen M.R."/>
            <person name="Baker S.E."/>
        </authorList>
    </citation>
    <scope>NUCLEOTIDE SEQUENCE [LARGE SCALE GENOMIC DNA]</scope>
    <source>
        <strain evidence="16 17">CBS 117.55</strain>
    </source>
</reference>
<evidence type="ECO:0000256" key="6">
    <source>
        <dbReference type="ARBA" id="ARBA00022525"/>
    </source>
</evidence>
<dbReference type="Gene3D" id="3.40.50.1700">
    <property type="entry name" value="Glycoside hydrolase family 3 C-terminal domain"/>
    <property type="match status" value="1"/>
</dbReference>
<keyword evidence="9" id="KW-0136">Cellulose degradation</keyword>
<evidence type="ECO:0000256" key="7">
    <source>
        <dbReference type="ARBA" id="ARBA00022729"/>
    </source>
</evidence>
<dbReference type="Gene3D" id="3.20.20.300">
    <property type="entry name" value="Glycoside hydrolase, family 3, N-terminal domain"/>
    <property type="match status" value="1"/>
</dbReference>
<evidence type="ECO:0000256" key="11">
    <source>
        <dbReference type="ARBA" id="ARBA00023277"/>
    </source>
</evidence>
<dbReference type="Pfam" id="PF01915">
    <property type="entry name" value="Glyco_hydro_3_C"/>
    <property type="match status" value="1"/>
</dbReference>
<sequence length="697" mass="75751">MDQKLDLIIGSSVTSGKNETFSAIVFVNEDMGVQDFNYVSVFILVSALAIMWDHDAIYQQVKAVGSEFYKKGIQVVNRPTSQFLDRTPWDDRNGEAFGPDPYLNGLATGLTHFLLYEQETNRTKNANSIDPNPATGPLPYSSNTDDKTLHEAYLWPFYDAVKNGMGAVMCAMIKVNNTLSCENSDLLLQQLKTELGFPGVVYPDTKAQSSSASDSATNGEDYGASNIWTTSVMNALLANGTLSEARLNDMSIRNLIGYYNAHLDNGLQPAEPSDGAWVDVRGNHSKLIRKYGAQSMVLLKNENNALPLKKVRRMGVFGAHAGFIVGGPNAEISIAGSGPTYQSHLGTGTGSGQASYPYLVAPLVPLIVRASEEGTILNWILQDNYTASAGSSLIPSVAGSTFVAPSYAETASDSDVCLVFLNALSGEGKDRTELYNADQDTMVKTVADNCNNTIVVINTIGPRLVDQWIEHANVTAVLYGSLLGQESGNSIVDVLYGDVNPSGHLTYTIPKNESDYNVDICYTSQCNFTEGVYIDYRHFDASNITPRYPFGHGLSYTSFSYSDLTMPHSQSRPLHLSTAPTGHRTVGGYSDLWDTVANISITVKNIGKVNGAAVPQLYLGFPESAQQPVRQLRGFERVELATGKQAVVTFPLRRRDLSYWDVGAQKWLVAGGEYEVVVGESSRDFAVNGTLVVRTHG</sequence>
<comment type="function">
    <text evidence="14">Beta-glucosidases are one of a number of cellulolytic enzymes involved in the degradation of cellulosic biomass. Catalyzes the last step releasing glucose from the inhibitory cellobiose.</text>
</comment>
<comment type="pathway">
    <text evidence="3">Glycan metabolism; cellulose degradation.</text>
</comment>
<dbReference type="InterPro" id="IPR017853">
    <property type="entry name" value="GH"/>
</dbReference>
<evidence type="ECO:0000256" key="8">
    <source>
        <dbReference type="ARBA" id="ARBA00022801"/>
    </source>
</evidence>
<evidence type="ECO:0000313" key="16">
    <source>
        <dbReference type="EMBL" id="PWY86709.1"/>
    </source>
</evidence>
<accession>A0A317WK56</accession>
<dbReference type="InterPro" id="IPR013783">
    <property type="entry name" value="Ig-like_fold"/>
</dbReference>
<dbReference type="EMBL" id="MSFL01000007">
    <property type="protein sequence ID" value="PWY86709.1"/>
    <property type="molecule type" value="Genomic_DNA"/>
</dbReference>
<dbReference type="InterPro" id="IPR001764">
    <property type="entry name" value="Glyco_hydro_3_N"/>
</dbReference>
<dbReference type="STRING" id="1448321.A0A317WK56"/>
<dbReference type="GO" id="GO:0008422">
    <property type="term" value="F:beta-glucosidase activity"/>
    <property type="evidence" value="ECO:0007669"/>
    <property type="project" value="UniProtKB-EC"/>
</dbReference>
<protein>
    <recommendedName>
        <fullName evidence="5">beta-glucosidase</fullName>
        <ecNumber evidence="5">3.2.1.21</ecNumber>
    </recommendedName>
</protein>
<dbReference type="Pfam" id="PF14310">
    <property type="entry name" value="Fn3-like"/>
    <property type="match status" value="1"/>
</dbReference>
<dbReference type="Pfam" id="PF00933">
    <property type="entry name" value="Glyco_hydro_3"/>
    <property type="match status" value="1"/>
</dbReference>
<evidence type="ECO:0000256" key="3">
    <source>
        <dbReference type="ARBA" id="ARBA00004987"/>
    </source>
</evidence>
<dbReference type="InterPro" id="IPR050288">
    <property type="entry name" value="Cellulose_deg_GH3"/>
</dbReference>
<dbReference type="GO" id="GO:0005576">
    <property type="term" value="C:extracellular region"/>
    <property type="evidence" value="ECO:0007669"/>
    <property type="project" value="UniProtKB-SubCell"/>
</dbReference>
<evidence type="ECO:0000256" key="5">
    <source>
        <dbReference type="ARBA" id="ARBA00012744"/>
    </source>
</evidence>
<gene>
    <name evidence="16" type="ORF">BO70DRAFT_351303</name>
</gene>
<keyword evidence="10" id="KW-0325">Glycoprotein</keyword>
<evidence type="ECO:0000256" key="9">
    <source>
        <dbReference type="ARBA" id="ARBA00023001"/>
    </source>
</evidence>
<dbReference type="PANTHER" id="PTHR42715:SF14">
    <property type="entry name" value="BETA-GLUCOSIDASE D-RELATED"/>
    <property type="match status" value="1"/>
</dbReference>
<dbReference type="PANTHER" id="PTHR42715">
    <property type="entry name" value="BETA-GLUCOSIDASE"/>
    <property type="match status" value="1"/>
</dbReference>
<dbReference type="InterPro" id="IPR002772">
    <property type="entry name" value="Glyco_hydro_3_C"/>
</dbReference>
<dbReference type="InterPro" id="IPR036962">
    <property type="entry name" value="Glyco_hydro_3_N_sf"/>
</dbReference>
<evidence type="ECO:0000256" key="2">
    <source>
        <dbReference type="ARBA" id="ARBA00004613"/>
    </source>
</evidence>
<proteinExistence type="inferred from homology"/>
<evidence type="ECO:0000256" key="10">
    <source>
        <dbReference type="ARBA" id="ARBA00023180"/>
    </source>
</evidence>
<dbReference type="Proteomes" id="UP000247233">
    <property type="component" value="Unassembled WGS sequence"/>
</dbReference>
<dbReference type="SMART" id="SM01217">
    <property type="entry name" value="Fn3_like"/>
    <property type="match status" value="1"/>
</dbReference>
<dbReference type="InterPro" id="IPR026891">
    <property type="entry name" value="Fn3-like"/>
</dbReference>
<comment type="catalytic activity">
    <reaction evidence="1">
        <text>Hydrolysis of terminal, non-reducing beta-D-glucosyl residues with release of beta-D-glucose.</text>
        <dbReference type="EC" id="3.2.1.21"/>
    </reaction>
</comment>
<comment type="similarity">
    <text evidence="4">Belongs to the glycosyl hydrolase 3 family.</text>
</comment>
<evidence type="ECO:0000256" key="13">
    <source>
        <dbReference type="ARBA" id="ARBA00023326"/>
    </source>
</evidence>
<feature type="domain" description="Fibronectin type III-like" evidence="15">
    <location>
        <begin position="613"/>
        <end position="682"/>
    </location>
</feature>
<dbReference type="Gene3D" id="2.60.40.10">
    <property type="entry name" value="Immunoglobulins"/>
    <property type="match status" value="1"/>
</dbReference>
<evidence type="ECO:0000256" key="1">
    <source>
        <dbReference type="ARBA" id="ARBA00000448"/>
    </source>
</evidence>
<evidence type="ECO:0000313" key="17">
    <source>
        <dbReference type="Proteomes" id="UP000247233"/>
    </source>
</evidence>
<keyword evidence="11" id="KW-0119">Carbohydrate metabolism</keyword>
<dbReference type="AlphaFoldDB" id="A0A317WK56"/>
<dbReference type="OrthoDB" id="416222at2759"/>
<dbReference type="RefSeq" id="XP_025400941.1">
    <property type="nucleotide sequence ID" value="XM_025541737.1"/>
</dbReference>
<keyword evidence="17" id="KW-1185">Reference proteome</keyword>
<keyword evidence="13" id="KW-0624">Polysaccharide degradation</keyword>
<name>A0A317WK56_9EURO</name>
<keyword evidence="8" id="KW-0378">Hydrolase</keyword>
<evidence type="ECO:0000256" key="4">
    <source>
        <dbReference type="ARBA" id="ARBA00005336"/>
    </source>
</evidence>
<keyword evidence="6" id="KW-0964">Secreted</keyword>
<dbReference type="SUPFAM" id="SSF51445">
    <property type="entry name" value="(Trans)glycosidases"/>
    <property type="match status" value="1"/>
</dbReference>